<feature type="domain" description="WYL" evidence="1">
    <location>
        <begin position="120"/>
        <end position="188"/>
    </location>
</feature>
<dbReference type="PROSITE" id="PS52050">
    <property type="entry name" value="WYL"/>
    <property type="match status" value="1"/>
</dbReference>
<evidence type="ECO:0000313" key="2">
    <source>
        <dbReference type="EMBL" id="KAA6319409.1"/>
    </source>
</evidence>
<organism evidence="2">
    <name type="scientific">termite gut metagenome</name>
    <dbReference type="NCBI Taxonomy" id="433724"/>
    <lineage>
        <taxon>unclassified sequences</taxon>
        <taxon>metagenomes</taxon>
        <taxon>organismal metagenomes</taxon>
    </lineage>
</organism>
<dbReference type="EMBL" id="SNRY01003887">
    <property type="protein sequence ID" value="KAA6319409.1"/>
    <property type="molecule type" value="Genomic_DNA"/>
</dbReference>
<dbReference type="PANTHER" id="PTHR34580:SF9">
    <property type="entry name" value="SLL5097 PROTEIN"/>
    <property type="match status" value="1"/>
</dbReference>
<dbReference type="PANTHER" id="PTHR34580">
    <property type="match status" value="1"/>
</dbReference>
<evidence type="ECO:0000259" key="1">
    <source>
        <dbReference type="Pfam" id="PF13280"/>
    </source>
</evidence>
<accession>A0A5J4QE29</accession>
<dbReference type="AlphaFoldDB" id="A0A5J4QE29"/>
<protein>
    <recommendedName>
        <fullName evidence="1">WYL domain-containing protein</fullName>
    </recommendedName>
</protein>
<comment type="caution">
    <text evidence="2">The sequence shown here is derived from an EMBL/GenBank/DDBJ whole genome shotgun (WGS) entry which is preliminary data.</text>
</comment>
<name>A0A5J4QE29_9ZZZZ</name>
<reference evidence="2" key="1">
    <citation type="submission" date="2019-03" db="EMBL/GenBank/DDBJ databases">
        <title>Single cell metagenomics reveals metabolic interactions within the superorganism composed of flagellate Streblomastix strix and complex community of Bacteroidetes bacteria on its surface.</title>
        <authorList>
            <person name="Treitli S.C."/>
            <person name="Kolisko M."/>
            <person name="Husnik F."/>
            <person name="Keeling P."/>
            <person name="Hampl V."/>
        </authorList>
    </citation>
    <scope>NUCLEOTIDE SEQUENCE</scope>
    <source>
        <strain evidence="2">STM</strain>
    </source>
</reference>
<proteinExistence type="predicted"/>
<dbReference type="InterPro" id="IPR051534">
    <property type="entry name" value="CBASS_pafABC_assoc_protein"/>
</dbReference>
<dbReference type="Pfam" id="PF13280">
    <property type="entry name" value="WYL"/>
    <property type="match status" value="1"/>
</dbReference>
<dbReference type="InterPro" id="IPR026881">
    <property type="entry name" value="WYL_dom"/>
</dbReference>
<gene>
    <name evidence="2" type="ORF">EZS27_030692</name>
</gene>
<sequence length="220" mass="26452">MSKLESTKCHILIIEKLQQVKQATFAEIAGCLAKESELDGYYDFKVSKRTFQRDVEDIATIYGIYIKFNFSGMYYFIEEEFEPEVSDRMFEAFDVYHALNVKEQMSQFIYLEQRCPQGTEHLYSLLHAIKNRNRIQFEYNQYYKDHSENRTIEPLALKEFKYRWYLFARDTHDDHIKCYALDWLANLQILNVHFENTDTDLAREVQALFRHYSAQHRTAE</sequence>